<organism evidence="7">
    <name type="scientific">Thraustotheca clavata</name>
    <dbReference type="NCBI Taxonomy" id="74557"/>
    <lineage>
        <taxon>Eukaryota</taxon>
        <taxon>Sar</taxon>
        <taxon>Stramenopiles</taxon>
        <taxon>Oomycota</taxon>
        <taxon>Saprolegniomycetes</taxon>
        <taxon>Saprolegniales</taxon>
        <taxon>Achlyaceae</taxon>
        <taxon>Thraustotheca</taxon>
    </lineage>
</organism>
<dbReference type="GO" id="GO:0004467">
    <property type="term" value="F:long-chain fatty acid-CoA ligase activity"/>
    <property type="evidence" value="ECO:0007669"/>
    <property type="project" value="TreeGrafter"/>
</dbReference>
<evidence type="ECO:0000256" key="5">
    <source>
        <dbReference type="SAM" id="SignalP"/>
    </source>
</evidence>
<keyword evidence="2" id="KW-0436">Ligase</keyword>
<accession>A0A0A7CML0</accession>
<reference evidence="7 9" key="1">
    <citation type="journal article" date="2014" name="Genome Biol. Evol.">
        <title>The secreted proteins of Achlya hypogyna and Thraustotheca clavata identify the ancestral oomycete secretome and reveal gene acquisitions by horizontal gene transfer.</title>
        <authorList>
            <person name="Misner I."/>
            <person name="Blouin N."/>
            <person name="Leonard G."/>
            <person name="Richards T.A."/>
            <person name="Lane C.E."/>
        </authorList>
    </citation>
    <scope>NUCLEOTIDE SEQUENCE</scope>
    <source>
        <strain evidence="7 9">ATCC 34112</strain>
    </source>
</reference>
<feature type="chain" id="PRO_5002036996" evidence="5">
    <location>
        <begin position="24"/>
        <end position="614"/>
    </location>
</feature>
<dbReference type="GO" id="GO:0044539">
    <property type="term" value="P:long-chain fatty acid import into cell"/>
    <property type="evidence" value="ECO:0007669"/>
    <property type="project" value="TreeGrafter"/>
</dbReference>
<dbReference type="EMBL" id="JNBS01003411">
    <property type="protein sequence ID" value="OQR87397.1"/>
    <property type="molecule type" value="Genomic_DNA"/>
</dbReference>
<dbReference type="AlphaFoldDB" id="A0A0A7CML0"/>
<evidence type="ECO:0000256" key="1">
    <source>
        <dbReference type="ARBA" id="ARBA00006432"/>
    </source>
</evidence>
<evidence type="ECO:0000313" key="7">
    <source>
        <dbReference type="EMBL" id="AIG55718.1"/>
    </source>
</evidence>
<dbReference type="GO" id="GO:0005324">
    <property type="term" value="F:long-chain fatty acid transmembrane transporter activity"/>
    <property type="evidence" value="ECO:0007669"/>
    <property type="project" value="TreeGrafter"/>
</dbReference>
<feature type="domain" description="AMP-dependent synthetase/ligase" evidence="6">
    <location>
        <begin position="71"/>
        <end position="416"/>
    </location>
</feature>
<comment type="similarity">
    <text evidence="1">Belongs to the ATP-dependent AMP-binding enzyme family.</text>
</comment>
<evidence type="ECO:0000256" key="4">
    <source>
        <dbReference type="ARBA" id="ARBA00022840"/>
    </source>
</evidence>
<dbReference type="GO" id="GO:0005524">
    <property type="term" value="F:ATP binding"/>
    <property type="evidence" value="ECO:0007669"/>
    <property type="project" value="UniProtKB-KW"/>
</dbReference>
<evidence type="ECO:0000313" key="9">
    <source>
        <dbReference type="Proteomes" id="UP000243217"/>
    </source>
</evidence>
<keyword evidence="5" id="KW-0732">Signal</keyword>
<dbReference type="GO" id="GO:0005886">
    <property type="term" value="C:plasma membrane"/>
    <property type="evidence" value="ECO:0007669"/>
    <property type="project" value="TreeGrafter"/>
</dbReference>
<dbReference type="Pfam" id="PF00501">
    <property type="entry name" value="AMP-binding"/>
    <property type="match status" value="1"/>
</dbReference>
<dbReference type="PANTHER" id="PTHR43107:SF15">
    <property type="entry name" value="FATTY ACID TRANSPORT PROTEIN 3, ISOFORM A"/>
    <property type="match status" value="1"/>
</dbReference>
<dbReference type="STRING" id="74557.A0A0A7CML0"/>
<dbReference type="SUPFAM" id="SSF56801">
    <property type="entry name" value="Acetyl-CoA synthetase-like"/>
    <property type="match status" value="1"/>
</dbReference>
<evidence type="ECO:0000256" key="2">
    <source>
        <dbReference type="ARBA" id="ARBA00022598"/>
    </source>
</evidence>
<dbReference type="Gene3D" id="3.40.50.12780">
    <property type="entry name" value="N-terminal domain of ligase-like"/>
    <property type="match status" value="1"/>
</dbReference>
<name>A0A0A7CML0_9STRA</name>
<keyword evidence="9" id="KW-1185">Reference proteome</keyword>
<dbReference type="InterPro" id="IPR000873">
    <property type="entry name" value="AMP-dep_synth/lig_dom"/>
</dbReference>
<evidence type="ECO:0000259" key="6">
    <source>
        <dbReference type="Pfam" id="PF00501"/>
    </source>
</evidence>
<evidence type="ECO:0000256" key="3">
    <source>
        <dbReference type="ARBA" id="ARBA00022741"/>
    </source>
</evidence>
<dbReference type="Proteomes" id="UP000243217">
    <property type="component" value="Unassembled WGS sequence"/>
</dbReference>
<gene>
    <name evidence="8" type="ORF">THRCLA_10463</name>
</gene>
<dbReference type="PANTHER" id="PTHR43107">
    <property type="entry name" value="LONG-CHAIN FATTY ACID TRANSPORT PROTEIN"/>
    <property type="match status" value="1"/>
</dbReference>
<evidence type="ECO:0000313" key="8">
    <source>
        <dbReference type="EMBL" id="OQR87397.1"/>
    </source>
</evidence>
<dbReference type="EMBL" id="KM038257">
    <property type="protein sequence ID" value="AIG55718.1"/>
    <property type="molecule type" value="Genomic_DNA"/>
</dbReference>
<dbReference type="InterPro" id="IPR042099">
    <property type="entry name" value="ANL_N_sf"/>
</dbReference>
<proteinExistence type="inferred from homology"/>
<sequence>MGKIWSGFVRDICFLRVLFNVAAHGNGIAKKNRPGGWTFIDFWNDRVQQFENSPLIEVEVPGTSLPQDCRPTKTYTYGECDRLTNQIANFCSKNGFEQHNTAALLLPNGELFPLMILAMAKIGVTSALLNPAIQGSHLVHALEVCKATHVICTGATVSIYNELPAEIKEKIPCFCIDDNWNGDISNLAYKDAPDTAIDQSHRSAVQLTDTLVHIFTSGTTGLPKAAKMNHLRWYGAGYLYVQFCKINSSDRIYTSLPLYHGSGLLAFCIALHTQAVMLIKPKFSASQFWADCHFWKATVVQYIGETCRFLCKTQDGPFDKQHSVRMALGNGLRPDVWKTFQERFSVPQIIEFYTATESNGGLINTENKVGAVGCLSPLVKRLYPLKIVKFDHVTQQVFRNANGRCVPVDIGEPGELLALIDNSHVLRRFDGYSDKAATEAKILRNVFQEGDVYFRSGDLLRVDDEGFVYFCDRIGDTFRWKGENVSTQELATTIELCNDVVECIVYGVAIPNMDGKAGMAMIRTSATIDSATVESLYTQLDFLKTPTFKQPLFIRLTSDPLPTTTTFKYMTYEMAQQGYTASTDAVYFRDHANQTVHLVNSEVAEAIASGVYKL</sequence>
<protein>
    <submittedName>
        <fullName evidence="7">Secreted protein</fullName>
    </submittedName>
</protein>
<keyword evidence="3" id="KW-0547">Nucleotide-binding</keyword>
<keyword evidence="4" id="KW-0067">ATP-binding</keyword>
<feature type="signal peptide" evidence="5">
    <location>
        <begin position="1"/>
        <end position="23"/>
    </location>
</feature>
<dbReference type="OrthoDB" id="288590at2759"/>